<dbReference type="PIRSF" id="PIRSF001435">
    <property type="entry name" value="Nth"/>
    <property type="match status" value="1"/>
</dbReference>
<protein>
    <recommendedName>
        <fullName evidence="12">Endonuclease III</fullName>
        <ecNumber evidence="12">4.2.99.18</ecNumber>
    </recommendedName>
    <alternativeName>
        <fullName evidence="12">DNA-(apurinic or apyrimidinic site) lyase</fullName>
    </alternativeName>
</protein>
<keyword evidence="3 12" id="KW-0479">Metal-binding</keyword>
<dbReference type="PROSITE" id="PS01155">
    <property type="entry name" value="ENDONUCLEASE_III_2"/>
    <property type="match status" value="1"/>
</dbReference>
<comment type="similarity">
    <text evidence="1 12">Belongs to the Nth/MutY family.</text>
</comment>
<dbReference type="GO" id="GO:0140078">
    <property type="term" value="F:class I DNA-(apurinic or apyrimidinic site) endonuclease activity"/>
    <property type="evidence" value="ECO:0007669"/>
    <property type="project" value="UniProtKB-EC"/>
</dbReference>
<dbReference type="FunFam" id="1.10.340.30:FF:000001">
    <property type="entry name" value="Endonuclease III"/>
    <property type="match status" value="1"/>
</dbReference>
<evidence type="ECO:0000256" key="4">
    <source>
        <dbReference type="ARBA" id="ARBA00022763"/>
    </source>
</evidence>
<keyword evidence="8 12" id="KW-0238">DNA-binding</keyword>
<evidence type="ECO:0000256" key="8">
    <source>
        <dbReference type="ARBA" id="ARBA00023125"/>
    </source>
</evidence>
<dbReference type="InterPro" id="IPR003651">
    <property type="entry name" value="Endonuclease3_FeS-loop_motif"/>
</dbReference>
<evidence type="ECO:0000256" key="2">
    <source>
        <dbReference type="ARBA" id="ARBA00022485"/>
    </source>
</evidence>
<dbReference type="GO" id="GO:0003677">
    <property type="term" value="F:DNA binding"/>
    <property type="evidence" value="ECO:0007669"/>
    <property type="project" value="UniProtKB-UniRule"/>
</dbReference>
<dbReference type="HAMAP" id="MF_00942">
    <property type="entry name" value="Nth"/>
    <property type="match status" value="1"/>
</dbReference>
<keyword evidence="5 12" id="KW-0378">Hydrolase</keyword>
<dbReference type="EMBL" id="CP001827">
    <property type="protein sequence ID" value="ACZ61936.1"/>
    <property type="molecule type" value="Genomic_DNA"/>
</dbReference>
<dbReference type="AlphaFoldDB" id="D2BHY6"/>
<dbReference type="Pfam" id="PF00633">
    <property type="entry name" value="HHH"/>
    <property type="match status" value="1"/>
</dbReference>
<feature type="binding site" evidence="12">
    <location>
        <position position="215"/>
    </location>
    <ligand>
        <name>[4Fe-4S] cluster</name>
        <dbReference type="ChEBI" id="CHEBI:49883"/>
    </ligand>
</feature>
<evidence type="ECO:0000256" key="5">
    <source>
        <dbReference type="ARBA" id="ARBA00022801"/>
    </source>
</evidence>
<evidence type="ECO:0000256" key="12">
    <source>
        <dbReference type="HAMAP-Rule" id="MF_00942"/>
    </source>
</evidence>
<dbReference type="PANTHER" id="PTHR10359">
    <property type="entry name" value="A/G-SPECIFIC ADENINE GLYCOSYLASE/ENDONUCLEASE III"/>
    <property type="match status" value="1"/>
</dbReference>
<accession>D2BHY6</accession>
<evidence type="ECO:0000256" key="10">
    <source>
        <dbReference type="ARBA" id="ARBA00023239"/>
    </source>
</evidence>
<name>D2BHY6_DEHMV</name>
<dbReference type="EC" id="4.2.99.18" evidence="12"/>
<dbReference type="NCBIfam" id="TIGR01083">
    <property type="entry name" value="nth"/>
    <property type="match status" value="1"/>
</dbReference>
<keyword evidence="14" id="KW-0540">Nuclease</keyword>
<feature type="binding site" evidence="12">
    <location>
        <position position="209"/>
    </location>
    <ligand>
        <name>[4Fe-4S] cluster</name>
        <dbReference type="ChEBI" id="CHEBI:49883"/>
    </ligand>
</feature>
<feature type="domain" description="HhH-GPD" evidence="13">
    <location>
        <begin position="49"/>
        <end position="197"/>
    </location>
</feature>
<dbReference type="InterPro" id="IPR011257">
    <property type="entry name" value="DNA_glycosylase"/>
</dbReference>
<keyword evidence="7 12" id="KW-0411">Iron-sulfur</keyword>
<evidence type="ECO:0000256" key="1">
    <source>
        <dbReference type="ARBA" id="ARBA00008343"/>
    </source>
</evidence>
<dbReference type="InterPro" id="IPR023170">
    <property type="entry name" value="HhH_base_excis_C"/>
</dbReference>
<keyword evidence="11 12" id="KW-0326">Glycosidase</keyword>
<evidence type="ECO:0000313" key="14">
    <source>
        <dbReference type="EMBL" id="ACZ61936.1"/>
    </source>
</evidence>
<dbReference type="KEGG" id="dev:DhcVS_806"/>
<keyword evidence="14" id="KW-0255">Endonuclease</keyword>
<keyword evidence="9 12" id="KW-0234">DNA repair</keyword>
<dbReference type="InterPro" id="IPR005759">
    <property type="entry name" value="Nth"/>
</dbReference>
<comment type="function">
    <text evidence="12">DNA repair enzyme that has both DNA N-glycosylase activity and AP-lyase activity. The DNA N-glycosylase activity releases various damaged pyrimidines from DNA by cleaving the N-glycosidic bond, leaving an AP (apurinic/apyrimidinic) site. The AP-lyase activity cleaves the phosphodiester bond 3' to the AP site by a beta-elimination, leaving a 3'-terminal unsaturated sugar and a product with a terminal 5'-phosphate.</text>
</comment>
<evidence type="ECO:0000256" key="9">
    <source>
        <dbReference type="ARBA" id="ARBA00023204"/>
    </source>
</evidence>
<keyword evidence="4 12" id="KW-0227">DNA damage</keyword>
<reference evidence="14 15" key="1">
    <citation type="journal article" date="2009" name="PLoS Genet.">
        <title>Localized plasticity in the streamlined genomes of vinyl chloride respiring Dehalococcoides.</title>
        <authorList>
            <person name="McMurdie P.J."/>
            <person name="Behrens S.F."/>
            <person name="Muller J.A."/>
            <person name="Goke J."/>
            <person name="Ritalahti K.M."/>
            <person name="Wagner R."/>
            <person name="Goltsman E."/>
            <person name="Lapidus A."/>
            <person name="Holmes S."/>
            <person name="Loffler F.E."/>
            <person name="Spormann A.M."/>
        </authorList>
    </citation>
    <scope>NUCLEOTIDE SEQUENCE [LARGE SCALE GENOMIC DNA]</scope>
    <source>
        <strain evidence="14 15">VS</strain>
    </source>
</reference>
<evidence type="ECO:0000256" key="7">
    <source>
        <dbReference type="ARBA" id="ARBA00023014"/>
    </source>
</evidence>
<dbReference type="FunFam" id="1.10.1670.10:FF:000001">
    <property type="entry name" value="Endonuclease III"/>
    <property type="match status" value="1"/>
</dbReference>
<feature type="binding site" evidence="12">
    <location>
        <position position="206"/>
    </location>
    <ligand>
        <name>[4Fe-4S] cluster</name>
        <dbReference type="ChEBI" id="CHEBI:49883"/>
    </ligand>
</feature>
<dbReference type="SMART" id="SM00478">
    <property type="entry name" value="ENDO3c"/>
    <property type="match status" value="1"/>
</dbReference>
<keyword evidence="10 12" id="KW-0456">Lyase</keyword>
<dbReference type="GO" id="GO:0046872">
    <property type="term" value="F:metal ion binding"/>
    <property type="evidence" value="ECO:0007669"/>
    <property type="project" value="UniProtKB-KW"/>
</dbReference>
<keyword evidence="2 12" id="KW-0004">4Fe-4S</keyword>
<comment type="cofactor">
    <cofactor evidence="12">
        <name>[4Fe-4S] cluster</name>
        <dbReference type="ChEBI" id="CHEBI:49883"/>
    </cofactor>
    <text evidence="12">Binds 1 [4Fe-4S] cluster.</text>
</comment>
<dbReference type="Pfam" id="PF10576">
    <property type="entry name" value="EndIII_4Fe-2S"/>
    <property type="match status" value="1"/>
</dbReference>
<dbReference type="CDD" id="cd00056">
    <property type="entry name" value="ENDO3c"/>
    <property type="match status" value="1"/>
</dbReference>
<organism evidence="14 15">
    <name type="scientific">Dehalococcoides mccartyi (strain VS)</name>
    <dbReference type="NCBI Taxonomy" id="311424"/>
    <lineage>
        <taxon>Bacteria</taxon>
        <taxon>Bacillati</taxon>
        <taxon>Chloroflexota</taxon>
        <taxon>Dehalococcoidia</taxon>
        <taxon>Dehalococcoidales</taxon>
        <taxon>Dehalococcoidaceae</taxon>
        <taxon>Dehalococcoides</taxon>
    </lineage>
</organism>
<keyword evidence="6 12" id="KW-0408">Iron</keyword>
<gene>
    <name evidence="12 14" type="primary">nth</name>
    <name evidence="14" type="ordered locus">DhcVS_806</name>
</gene>
<dbReference type="InterPro" id="IPR003265">
    <property type="entry name" value="HhH-GPD_domain"/>
</dbReference>
<dbReference type="SUPFAM" id="SSF48150">
    <property type="entry name" value="DNA-glycosylase"/>
    <property type="match status" value="1"/>
</dbReference>
<evidence type="ECO:0000256" key="6">
    <source>
        <dbReference type="ARBA" id="ARBA00023004"/>
    </source>
</evidence>
<sequence>MKIWRIKMLVENPEKQASEIIKRLSIIYPDAKTALNFTTPFEMLVATILSAQSTDKMINKITPALFKKYPDAKAFAEASLDKLEQDIKSSGFFHNKALNIMGAARGVVSRFGGVVPSNMADMLTLPGVGRKTANVVLHNAFGLVEGIAVDTHVKRLSERLGLTNNTDPVKIEQDLMEFIPRNEWGNFSYYLIDHGRAVCDAKKPRCEECVLKDICPSAYLFIKVK</sequence>
<feature type="binding site" evidence="12">
    <location>
        <position position="199"/>
    </location>
    <ligand>
        <name>[4Fe-4S] cluster</name>
        <dbReference type="ChEBI" id="CHEBI:49883"/>
    </ligand>
</feature>
<dbReference type="InterPro" id="IPR000445">
    <property type="entry name" value="HhH_motif"/>
</dbReference>
<dbReference type="HOGENOM" id="CLU_012862_3_3_0"/>
<dbReference type="SMART" id="SM00525">
    <property type="entry name" value="FES"/>
    <property type="match status" value="1"/>
</dbReference>
<dbReference type="Proteomes" id="UP000002506">
    <property type="component" value="Chromosome"/>
</dbReference>
<proteinExistence type="inferred from homology"/>
<dbReference type="GO" id="GO:0051539">
    <property type="term" value="F:4 iron, 4 sulfur cluster binding"/>
    <property type="evidence" value="ECO:0007669"/>
    <property type="project" value="UniProtKB-UniRule"/>
</dbReference>
<evidence type="ECO:0000256" key="3">
    <source>
        <dbReference type="ARBA" id="ARBA00022723"/>
    </source>
</evidence>
<dbReference type="PROSITE" id="PS00764">
    <property type="entry name" value="ENDONUCLEASE_III_1"/>
    <property type="match status" value="1"/>
</dbReference>
<dbReference type="PANTHER" id="PTHR10359:SF18">
    <property type="entry name" value="ENDONUCLEASE III"/>
    <property type="match status" value="1"/>
</dbReference>
<dbReference type="GO" id="GO:0006285">
    <property type="term" value="P:base-excision repair, AP site formation"/>
    <property type="evidence" value="ECO:0007669"/>
    <property type="project" value="TreeGrafter"/>
</dbReference>
<dbReference type="InterPro" id="IPR004035">
    <property type="entry name" value="Endouclease-III_FeS-bd_BS"/>
</dbReference>
<evidence type="ECO:0000256" key="11">
    <source>
        <dbReference type="ARBA" id="ARBA00023295"/>
    </source>
</evidence>
<dbReference type="Gene3D" id="1.10.340.30">
    <property type="entry name" value="Hypothetical protein, domain 2"/>
    <property type="match status" value="1"/>
</dbReference>
<dbReference type="InterPro" id="IPR004036">
    <property type="entry name" value="Endonuclease-III-like_CS2"/>
</dbReference>
<dbReference type="GO" id="GO:0019104">
    <property type="term" value="F:DNA N-glycosylase activity"/>
    <property type="evidence" value="ECO:0007669"/>
    <property type="project" value="UniProtKB-UniRule"/>
</dbReference>
<comment type="catalytic activity">
    <reaction evidence="12">
        <text>2'-deoxyribonucleotide-(2'-deoxyribose 5'-phosphate)-2'-deoxyribonucleotide-DNA = a 3'-end 2'-deoxyribonucleotide-(2,3-dehydro-2,3-deoxyribose 5'-phosphate)-DNA + a 5'-end 5'-phospho-2'-deoxyribonucleoside-DNA + H(+)</text>
        <dbReference type="Rhea" id="RHEA:66592"/>
        <dbReference type="Rhea" id="RHEA-COMP:13180"/>
        <dbReference type="Rhea" id="RHEA-COMP:16897"/>
        <dbReference type="Rhea" id="RHEA-COMP:17067"/>
        <dbReference type="ChEBI" id="CHEBI:15378"/>
        <dbReference type="ChEBI" id="CHEBI:136412"/>
        <dbReference type="ChEBI" id="CHEBI:157695"/>
        <dbReference type="ChEBI" id="CHEBI:167181"/>
        <dbReference type="EC" id="4.2.99.18"/>
    </reaction>
</comment>
<dbReference type="eggNOG" id="COG0177">
    <property type="taxonomic scope" value="Bacteria"/>
</dbReference>
<evidence type="ECO:0000313" key="15">
    <source>
        <dbReference type="Proteomes" id="UP000002506"/>
    </source>
</evidence>
<evidence type="ECO:0000259" key="13">
    <source>
        <dbReference type="SMART" id="SM00478"/>
    </source>
</evidence>
<dbReference type="Gene3D" id="1.10.1670.10">
    <property type="entry name" value="Helix-hairpin-Helix base-excision DNA repair enzymes (C-terminal)"/>
    <property type="match status" value="1"/>
</dbReference>
<dbReference type="Pfam" id="PF00730">
    <property type="entry name" value="HhH-GPD"/>
    <property type="match status" value="1"/>
</dbReference>